<dbReference type="AlphaFoldDB" id="A0A3M7T2C1"/>
<evidence type="ECO:0000313" key="2">
    <source>
        <dbReference type="Proteomes" id="UP000276133"/>
    </source>
</evidence>
<protein>
    <submittedName>
        <fullName evidence="1">Uncharacterized protein</fullName>
    </submittedName>
</protein>
<comment type="caution">
    <text evidence="1">The sequence shown here is derived from an EMBL/GenBank/DDBJ whole genome shotgun (WGS) entry which is preliminary data.</text>
</comment>
<name>A0A3M7T2C1_BRAPC</name>
<proteinExistence type="predicted"/>
<sequence>MIPLTLRRNQKKIVENQFILYLTSVITSAIEINLDIKDNMKIFFKKKIYTDGNRKVSAHLSFDRNRFKLVKFNLSLD</sequence>
<gene>
    <name evidence="1" type="ORF">BpHYR1_031517</name>
</gene>
<dbReference type="EMBL" id="REGN01000430">
    <property type="protein sequence ID" value="RNA41978.1"/>
    <property type="molecule type" value="Genomic_DNA"/>
</dbReference>
<accession>A0A3M7T2C1</accession>
<organism evidence="1 2">
    <name type="scientific">Brachionus plicatilis</name>
    <name type="common">Marine rotifer</name>
    <name type="synonym">Brachionus muelleri</name>
    <dbReference type="NCBI Taxonomy" id="10195"/>
    <lineage>
        <taxon>Eukaryota</taxon>
        <taxon>Metazoa</taxon>
        <taxon>Spiralia</taxon>
        <taxon>Gnathifera</taxon>
        <taxon>Rotifera</taxon>
        <taxon>Eurotatoria</taxon>
        <taxon>Monogononta</taxon>
        <taxon>Pseudotrocha</taxon>
        <taxon>Ploima</taxon>
        <taxon>Brachionidae</taxon>
        <taxon>Brachionus</taxon>
    </lineage>
</organism>
<dbReference type="Proteomes" id="UP000276133">
    <property type="component" value="Unassembled WGS sequence"/>
</dbReference>
<keyword evidence="2" id="KW-1185">Reference proteome</keyword>
<evidence type="ECO:0000313" key="1">
    <source>
        <dbReference type="EMBL" id="RNA41978.1"/>
    </source>
</evidence>
<reference evidence="1 2" key="1">
    <citation type="journal article" date="2018" name="Sci. Rep.">
        <title>Genomic signatures of local adaptation to the degree of environmental predictability in rotifers.</title>
        <authorList>
            <person name="Franch-Gras L."/>
            <person name="Hahn C."/>
            <person name="Garcia-Roger E.M."/>
            <person name="Carmona M.J."/>
            <person name="Serra M."/>
            <person name="Gomez A."/>
        </authorList>
    </citation>
    <scope>NUCLEOTIDE SEQUENCE [LARGE SCALE GENOMIC DNA]</scope>
    <source>
        <strain evidence="1">HYR1</strain>
    </source>
</reference>